<dbReference type="InterPro" id="IPR051045">
    <property type="entry name" value="TonB-dependent_transducer"/>
</dbReference>
<dbReference type="PROSITE" id="PS52015">
    <property type="entry name" value="TONB_CTD"/>
    <property type="match status" value="1"/>
</dbReference>
<sequence>MKRAAELTVFAGIATVIHVALFVSAPKSGAEASGGGGDAMVSVQAASATVAKMVETWERPPQTQPQIDTTLTPPQTAPTAPVVPQFELAQAPSAARQIALAKPTPDDRLQLDTTPPPPPPPVAKPQPEPDPTLRPRAKPRAKPRPKQEPTPQDAPKAAQTSAGRSEQRAAGSGGGGQAGQAGRAAAATAQAGQQAKLKSIWGAKIRARVERNKRRTSGTRATGRVLLRLTVARNGQLISHRIAKSSGNAALDQAALKAVARARKFPAAPKQLTLNQMTFNLPMTFSK</sequence>
<feature type="compositionally biased region" description="Low complexity" evidence="10">
    <location>
        <begin position="161"/>
        <end position="170"/>
    </location>
</feature>
<evidence type="ECO:0000256" key="8">
    <source>
        <dbReference type="ARBA" id="ARBA00022989"/>
    </source>
</evidence>
<dbReference type="Pfam" id="PF13103">
    <property type="entry name" value="TonB_2"/>
    <property type="match status" value="1"/>
</dbReference>
<feature type="compositionally biased region" description="Pro residues" evidence="10">
    <location>
        <begin position="114"/>
        <end position="132"/>
    </location>
</feature>
<dbReference type="GO" id="GO:0015031">
    <property type="term" value="P:protein transport"/>
    <property type="evidence" value="ECO:0007669"/>
    <property type="project" value="UniProtKB-KW"/>
</dbReference>
<dbReference type="AlphaFoldDB" id="A0A1L3I0H8"/>
<keyword evidence="9" id="KW-0472">Membrane</keyword>
<dbReference type="RefSeq" id="WP_072503451.1">
    <property type="nucleotide sequence ID" value="NZ_CP016364.1"/>
</dbReference>
<feature type="region of interest" description="Disordered" evidence="10">
    <location>
        <begin position="58"/>
        <end position="80"/>
    </location>
</feature>
<evidence type="ECO:0000256" key="4">
    <source>
        <dbReference type="ARBA" id="ARBA00022475"/>
    </source>
</evidence>
<dbReference type="KEGG" id="php:PhaeoP97_00163"/>
<evidence type="ECO:0000256" key="6">
    <source>
        <dbReference type="ARBA" id="ARBA00022692"/>
    </source>
</evidence>
<evidence type="ECO:0000256" key="7">
    <source>
        <dbReference type="ARBA" id="ARBA00022927"/>
    </source>
</evidence>
<keyword evidence="8" id="KW-1133">Transmembrane helix</keyword>
<gene>
    <name evidence="12" type="ORF">PhaeoP97_00163</name>
</gene>
<evidence type="ECO:0000256" key="9">
    <source>
        <dbReference type="ARBA" id="ARBA00023136"/>
    </source>
</evidence>
<dbReference type="OrthoDB" id="7722272at2"/>
<keyword evidence="5" id="KW-0997">Cell inner membrane</keyword>
<keyword evidence="4" id="KW-1003">Cell membrane</keyword>
<evidence type="ECO:0000256" key="1">
    <source>
        <dbReference type="ARBA" id="ARBA00004383"/>
    </source>
</evidence>
<evidence type="ECO:0000256" key="3">
    <source>
        <dbReference type="ARBA" id="ARBA00022448"/>
    </source>
</evidence>
<keyword evidence="7" id="KW-0653">Protein transport</keyword>
<keyword evidence="3" id="KW-0813">Transport</keyword>
<evidence type="ECO:0000256" key="5">
    <source>
        <dbReference type="ARBA" id="ARBA00022519"/>
    </source>
</evidence>
<dbReference type="InterPro" id="IPR006260">
    <property type="entry name" value="TonB/TolA_C"/>
</dbReference>
<feature type="compositionally biased region" description="Basic residues" evidence="10">
    <location>
        <begin position="135"/>
        <end position="144"/>
    </location>
</feature>
<dbReference type="Proteomes" id="UP000183859">
    <property type="component" value="Chromosome"/>
</dbReference>
<organism evidence="12 13">
    <name type="scientific">Phaeobacter porticola</name>
    <dbReference type="NCBI Taxonomy" id="1844006"/>
    <lineage>
        <taxon>Bacteria</taxon>
        <taxon>Pseudomonadati</taxon>
        <taxon>Pseudomonadota</taxon>
        <taxon>Alphaproteobacteria</taxon>
        <taxon>Rhodobacterales</taxon>
        <taxon>Roseobacteraceae</taxon>
        <taxon>Phaeobacter</taxon>
    </lineage>
</organism>
<comment type="similarity">
    <text evidence="2">Belongs to the TonB family.</text>
</comment>
<dbReference type="PANTHER" id="PTHR33446:SF2">
    <property type="entry name" value="PROTEIN TONB"/>
    <property type="match status" value="1"/>
</dbReference>
<proteinExistence type="inferred from homology"/>
<evidence type="ECO:0000313" key="13">
    <source>
        <dbReference type="Proteomes" id="UP000183859"/>
    </source>
</evidence>
<feature type="compositionally biased region" description="Low complexity" evidence="10">
    <location>
        <begin position="69"/>
        <end position="80"/>
    </location>
</feature>
<evidence type="ECO:0000313" key="12">
    <source>
        <dbReference type="EMBL" id="APG45618.1"/>
    </source>
</evidence>
<protein>
    <submittedName>
        <fullName evidence="12">TonB-like protein</fullName>
    </submittedName>
</protein>
<feature type="region of interest" description="Disordered" evidence="10">
    <location>
        <begin position="104"/>
        <end position="196"/>
    </location>
</feature>
<keyword evidence="13" id="KW-1185">Reference proteome</keyword>
<dbReference type="SUPFAM" id="SSF74653">
    <property type="entry name" value="TolA/TonB C-terminal domain"/>
    <property type="match status" value="1"/>
</dbReference>
<evidence type="ECO:0000259" key="11">
    <source>
        <dbReference type="PROSITE" id="PS52015"/>
    </source>
</evidence>
<dbReference type="GO" id="GO:0031992">
    <property type="term" value="F:energy transducer activity"/>
    <property type="evidence" value="ECO:0007669"/>
    <property type="project" value="TreeGrafter"/>
</dbReference>
<comment type="subcellular location">
    <subcellularLocation>
        <location evidence="1">Cell inner membrane</location>
        <topology evidence="1">Single-pass membrane protein</topology>
        <orientation evidence="1">Periplasmic side</orientation>
    </subcellularLocation>
</comment>
<dbReference type="GO" id="GO:0055085">
    <property type="term" value="P:transmembrane transport"/>
    <property type="evidence" value="ECO:0007669"/>
    <property type="project" value="InterPro"/>
</dbReference>
<dbReference type="InterPro" id="IPR037682">
    <property type="entry name" value="TonB_C"/>
</dbReference>
<dbReference type="STRING" id="1844006.PhaeoP97_00163"/>
<keyword evidence="6" id="KW-0812">Transmembrane</keyword>
<evidence type="ECO:0000256" key="10">
    <source>
        <dbReference type="SAM" id="MobiDB-lite"/>
    </source>
</evidence>
<dbReference type="NCBIfam" id="TIGR01352">
    <property type="entry name" value="tonB_Cterm"/>
    <property type="match status" value="1"/>
</dbReference>
<dbReference type="EMBL" id="CP016364">
    <property type="protein sequence ID" value="APG45618.1"/>
    <property type="molecule type" value="Genomic_DNA"/>
</dbReference>
<accession>A0A1L3I0H8</accession>
<name>A0A1L3I0H8_9RHOB</name>
<reference evidence="13" key="1">
    <citation type="submission" date="2016-07" db="EMBL/GenBank/DDBJ databases">
        <title>Phaeobacter portensis sp. nov., a tropodithietic acid producing bacterium isolated from a German harbor.</title>
        <authorList>
            <person name="Freese H.M."/>
            <person name="Bunk B."/>
            <person name="Breider S."/>
            <person name="Brinkhoff T."/>
        </authorList>
    </citation>
    <scope>NUCLEOTIDE SEQUENCE [LARGE SCALE GENOMIC DNA]</scope>
    <source>
        <strain evidence="13">P97</strain>
    </source>
</reference>
<feature type="compositionally biased region" description="Low complexity" evidence="10">
    <location>
        <begin position="180"/>
        <end position="195"/>
    </location>
</feature>
<feature type="domain" description="TonB C-terminal" evidence="11">
    <location>
        <begin position="197"/>
        <end position="287"/>
    </location>
</feature>
<dbReference type="GO" id="GO:0098797">
    <property type="term" value="C:plasma membrane protein complex"/>
    <property type="evidence" value="ECO:0007669"/>
    <property type="project" value="TreeGrafter"/>
</dbReference>
<dbReference type="PANTHER" id="PTHR33446">
    <property type="entry name" value="PROTEIN TONB-RELATED"/>
    <property type="match status" value="1"/>
</dbReference>
<dbReference type="Gene3D" id="3.30.1150.10">
    <property type="match status" value="1"/>
</dbReference>
<evidence type="ECO:0000256" key="2">
    <source>
        <dbReference type="ARBA" id="ARBA00006555"/>
    </source>
</evidence>